<dbReference type="PANTHER" id="PTHR30069:SF29">
    <property type="entry name" value="HEMOGLOBIN AND HEMOGLOBIN-HAPTOGLOBIN-BINDING PROTEIN 1-RELATED"/>
    <property type="match status" value="1"/>
</dbReference>
<dbReference type="InterPro" id="IPR010949">
    <property type="entry name" value="TonB_Hb/transfer/lactofer_rcpt"/>
</dbReference>
<dbReference type="GO" id="GO:0009279">
    <property type="term" value="C:cell outer membrane"/>
    <property type="evidence" value="ECO:0007669"/>
    <property type="project" value="UniProtKB-SubCell"/>
</dbReference>
<dbReference type="Pfam" id="PF00593">
    <property type="entry name" value="TonB_dep_Rec_b-barrel"/>
    <property type="match status" value="1"/>
</dbReference>
<evidence type="ECO:0000259" key="13">
    <source>
        <dbReference type="Pfam" id="PF00593"/>
    </source>
</evidence>
<dbReference type="GO" id="GO:0044718">
    <property type="term" value="P:siderophore transmembrane transport"/>
    <property type="evidence" value="ECO:0007669"/>
    <property type="project" value="TreeGrafter"/>
</dbReference>
<dbReference type="Gene3D" id="2.170.130.10">
    <property type="entry name" value="TonB-dependent receptor, plug domain"/>
    <property type="match status" value="1"/>
</dbReference>
<evidence type="ECO:0000256" key="4">
    <source>
        <dbReference type="ARBA" id="ARBA00022452"/>
    </source>
</evidence>
<evidence type="ECO:0000256" key="7">
    <source>
        <dbReference type="ARBA" id="ARBA00023077"/>
    </source>
</evidence>
<dbReference type="Proteomes" id="UP000634206">
    <property type="component" value="Unassembled WGS sequence"/>
</dbReference>
<dbReference type="Gene3D" id="2.40.170.20">
    <property type="entry name" value="TonB-dependent receptor, beta-barrel domain"/>
    <property type="match status" value="1"/>
</dbReference>
<evidence type="ECO:0000256" key="11">
    <source>
        <dbReference type="PROSITE-ProRule" id="PRU01360"/>
    </source>
</evidence>
<evidence type="ECO:0000256" key="10">
    <source>
        <dbReference type="ARBA" id="ARBA00023237"/>
    </source>
</evidence>
<dbReference type="InterPro" id="IPR036942">
    <property type="entry name" value="Beta-barrel_TonB_sf"/>
</dbReference>
<accession>A0AAE2SBD2</accession>
<comment type="caution">
    <text evidence="15">The sequence shown here is derived from an EMBL/GenBank/DDBJ whole genome shotgun (WGS) entry which is preliminary data.</text>
</comment>
<dbReference type="AlphaFoldDB" id="A0AAE2SBD2"/>
<evidence type="ECO:0000256" key="1">
    <source>
        <dbReference type="ARBA" id="ARBA00004571"/>
    </source>
</evidence>
<dbReference type="NCBIfam" id="TIGR01785">
    <property type="entry name" value="TonB-hemin"/>
    <property type="match status" value="1"/>
</dbReference>
<dbReference type="SUPFAM" id="SSF56935">
    <property type="entry name" value="Porins"/>
    <property type="match status" value="1"/>
</dbReference>
<dbReference type="GO" id="GO:0015344">
    <property type="term" value="F:siderophore uptake transmembrane transporter activity"/>
    <property type="evidence" value="ECO:0007669"/>
    <property type="project" value="TreeGrafter"/>
</dbReference>
<feature type="domain" description="TonB-dependent receptor-like beta-barrel" evidence="13">
    <location>
        <begin position="249"/>
        <end position="691"/>
    </location>
</feature>
<keyword evidence="16" id="KW-1185">Reference proteome</keyword>
<keyword evidence="9 15" id="KW-0675">Receptor</keyword>
<evidence type="ECO:0000313" key="15">
    <source>
        <dbReference type="EMBL" id="MBK1854614.1"/>
    </source>
</evidence>
<sequence>MAYGEDTNSEADAFGELPETYITATRNPTSWLLTPGSGALIQRDAFLQSGGADFGDVAKYDPTVSAPHSLGSSDGTFGYGQTGYSGYNIRGIEGNRILMLVDNIRQPEQFVSTSFAQDTSSAGGAGRDYYDPAMFETTEILKGAASALYGSDALGGVVAYRTPEADDFLTNSANNYGGLLRGQYFSKNDSYAGQAFFAFRQDDISLLFGYAGRTGHETENNGETPPNPADFNSDNYLLKLNWEASDEHAFGFTYEYFKRDRSLETLSADGFVNIFDKEILNWEQQERNRYSLSWDYSPTDVALYDSIESLLYFQNTSNSSINHSESVYGRVRDQEIDFDTRSYGVQSTFRKQAERHQFTYGLDFSMSRSENRFYREDNGLPPYTNRISFAPTDTMRAAVFLQDQFQPSENSPWRVIGGLRLDYYQITPDLSADYLERISQISSSTSEVLPADGHELLTLSPRLDLIYQIDEETSLYAQYSHGVRNPTAEELSMIFDHPDSGSNSAGSITLPNPSLEEEKSDAFELGYKHQSDHQRLLASAFYTRYSDFIENGVNTGELSDDGRDIITTVNRGRVDIYGFELGGSWELGHWFDSLDGLEVGVSTGRTWGIDREEDTWLNTIEPWKTVAWIGYTAPSEKFGLRLTGTYVDGVKHVDDSSGGPYFRPPSYFNLDASGFWKITDSLTLQAGINNILDEQYWQWSNTRKGGSHISNASSIDDRSTAPGVNGFLSLSYQF</sequence>
<evidence type="ECO:0000256" key="9">
    <source>
        <dbReference type="ARBA" id="ARBA00023170"/>
    </source>
</evidence>
<evidence type="ECO:0000256" key="5">
    <source>
        <dbReference type="ARBA" id="ARBA00022692"/>
    </source>
</evidence>
<feature type="domain" description="TonB-dependent receptor plug" evidence="14">
    <location>
        <begin position="34"/>
        <end position="157"/>
    </location>
</feature>
<evidence type="ECO:0000256" key="8">
    <source>
        <dbReference type="ARBA" id="ARBA00023136"/>
    </source>
</evidence>
<dbReference type="CDD" id="cd01347">
    <property type="entry name" value="ligand_gated_channel"/>
    <property type="match status" value="1"/>
</dbReference>
<evidence type="ECO:0000256" key="6">
    <source>
        <dbReference type="ARBA" id="ARBA00022729"/>
    </source>
</evidence>
<dbReference type="InterPro" id="IPR000531">
    <property type="entry name" value="Beta-barrel_TonB"/>
</dbReference>
<keyword evidence="4 11" id="KW-1134">Transmembrane beta strand</keyword>
<evidence type="ECO:0000259" key="14">
    <source>
        <dbReference type="Pfam" id="PF07715"/>
    </source>
</evidence>
<dbReference type="PROSITE" id="PS52016">
    <property type="entry name" value="TONB_DEPENDENT_REC_3"/>
    <property type="match status" value="1"/>
</dbReference>
<dbReference type="NCBIfam" id="TIGR01786">
    <property type="entry name" value="TonB-hemlactrns"/>
    <property type="match status" value="1"/>
</dbReference>
<protein>
    <submittedName>
        <fullName evidence="15">TonB-dependent hemoglobin/transferrin/lactoferrin family receptor</fullName>
    </submittedName>
</protein>
<gene>
    <name evidence="15" type="ORF">JIN83_06565</name>
</gene>
<dbReference type="PANTHER" id="PTHR30069">
    <property type="entry name" value="TONB-DEPENDENT OUTER MEMBRANE RECEPTOR"/>
    <property type="match status" value="1"/>
</dbReference>
<dbReference type="EMBL" id="JAENIG010000003">
    <property type="protein sequence ID" value="MBK1854614.1"/>
    <property type="molecule type" value="Genomic_DNA"/>
</dbReference>
<dbReference type="InterPro" id="IPR012910">
    <property type="entry name" value="Plug_dom"/>
</dbReference>
<keyword evidence="10 11" id="KW-0998">Cell outer membrane</keyword>
<name>A0AAE2SBD2_9BACT</name>
<dbReference type="GO" id="GO:0015232">
    <property type="term" value="F:heme transmembrane transporter activity"/>
    <property type="evidence" value="ECO:0007669"/>
    <property type="project" value="InterPro"/>
</dbReference>
<dbReference type="InterPro" id="IPR011276">
    <property type="entry name" value="TonB_haem/Hb_rcpt"/>
</dbReference>
<keyword evidence="8 11" id="KW-0472">Membrane</keyword>
<proteinExistence type="inferred from homology"/>
<reference evidence="15" key="1">
    <citation type="submission" date="2021-01" db="EMBL/GenBank/DDBJ databases">
        <title>Modified the classification status of verrucomicrobia.</title>
        <authorList>
            <person name="Feng X."/>
        </authorList>
    </citation>
    <scope>NUCLEOTIDE SEQUENCE</scope>
    <source>
        <strain evidence="15">5K15</strain>
    </source>
</reference>
<keyword evidence="7 12" id="KW-0798">TonB box</keyword>
<keyword evidence="5 11" id="KW-0812">Transmembrane</keyword>
<dbReference type="Pfam" id="PF07715">
    <property type="entry name" value="Plug"/>
    <property type="match status" value="1"/>
</dbReference>
<comment type="similarity">
    <text evidence="2 11 12">Belongs to the TonB-dependent receptor family.</text>
</comment>
<organism evidence="15 16">
    <name type="scientific">Oceaniferula flava</name>
    <dbReference type="NCBI Taxonomy" id="2800421"/>
    <lineage>
        <taxon>Bacteria</taxon>
        <taxon>Pseudomonadati</taxon>
        <taxon>Verrucomicrobiota</taxon>
        <taxon>Verrucomicrobiia</taxon>
        <taxon>Verrucomicrobiales</taxon>
        <taxon>Verrucomicrobiaceae</taxon>
        <taxon>Oceaniferula</taxon>
    </lineage>
</organism>
<evidence type="ECO:0000256" key="12">
    <source>
        <dbReference type="RuleBase" id="RU003357"/>
    </source>
</evidence>
<dbReference type="InterPro" id="IPR037066">
    <property type="entry name" value="Plug_dom_sf"/>
</dbReference>
<dbReference type="InterPro" id="IPR039426">
    <property type="entry name" value="TonB-dep_rcpt-like"/>
</dbReference>
<comment type="subcellular location">
    <subcellularLocation>
        <location evidence="1 11">Cell outer membrane</location>
        <topology evidence="1 11">Multi-pass membrane protein</topology>
    </subcellularLocation>
</comment>
<evidence type="ECO:0000256" key="3">
    <source>
        <dbReference type="ARBA" id="ARBA00022448"/>
    </source>
</evidence>
<keyword evidence="3 11" id="KW-0813">Transport</keyword>
<evidence type="ECO:0000256" key="2">
    <source>
        <dbReference type="ARBA" id="ARBA00009810"/>
    </source>
</evidence>
<evidence type="ECO:0000313" key="16">
    <source>
        <dbReference type="Proteomes" id="UP000634206"/>
    </source>
</evidence>
<keyword evidence="6" id="KW-0732">Signal</keyword>